<feature type="signal peptide" evidence="1">
    <location>
        <begin position="1"/>
        <end position="45"/>
    </location>
</feature>
<dbReference type="PANTHER" id="PTHR40446:SF2">
    <property type="entry name" value="N-ACETYLGLUCOSAMINE-1-PHOSPHODIESTER ALPHA-N-ACETYLGLUCOSAMINIDASE"/>
    <property type="match status" value="1"/>
</dbReference>
<reference evidence="3 4" key="1">
    <citation type="submission" date="2020-01" db="EMBL/GenBank/DDBJ databases">
        <title>Insect and environment-associated Actinomycetes.</title>
        <authorList>
            <person name="Currrie C."/>
            <person name="Chevrette M."/>
            <person name="Carlson C."/>
            <person name="Stubbendieck R."/>
            <person name="Wendt-Pienkowski E."/>
        </authorList>
    </citation>
    <scope>NUCLEOTIDE SEQUENCE [LARGE SCALE GENOMIC DNA]</scope>
    <source>
        <strain evidence="3 4">SID7739</strain>
    </source>
</reference>
<evidence type="ECO:0000313" key="3">
    <source>
        <dbReference type="EMBL" id="NEC34569.1"/>
    </source>
</evidence>
<dbReference type="AlphaFoldDB" id="A0A6G3TCU9"/>
<dbReference type="EMBL" id="JAAGMQ010000448">
    <property type="protein sequence ID" value="NEC34569.1"/>
    <property type="molecule type" value="Genomic_DNA"/>
</dbReference>
<protein>
    <recommendedName>
        <fullName evidence="2">Phosphodiester glycosidase domain-containing protein</fullName>
    </recommendedName>
</protein>
<dbReference type="InterPro" id="IPR018711">
    <property type="entry name" value="NAGPA"/>
</dbReference>
<evidence type="ECO:0000256" key="1">
    <source>
        <dbReference type="SAM" id="SignalP"/>
    </source>
</evidence>
<name>A0A6G3TCU9_9ACTN</name>
<feature type="domain" description="Phosphodiester glycosidase" evidence="2">
    <location>
        <begin position="364"/>
        <end position="557"/>
    </location>
</feature>
<feature type="chain" id="PRO_5026220866" description="Phosphodiester glycosidase domain-containing protein" evidence="1">
    <location>
        <begin position="46"/>
        <end position="560"/>
    </location>
</feature>
<evidence type="ECO:0000259" key="2">
    <source>
        <dbReference type="Pfam" id="PF09992"/>
    </source>
</evidence>
<proteinExistence type="predicted"/>
<dbReference type="Proteomes" id="UP000475666">
    <property type="component" value="Unassembled WGS sequence"/>
</dbReference>
<gene>
    <name evidence="3" type="ORF">G3I66_15485</name>
</gene>
<dbReference type="GO" id="GO:0042834">
    <property type="term" value="F:peptidoglycan binding"/>
    <property type="evidence" value="ECO:0007669"/>
    <property type="project" value="InterPro"/>
</dbReference>
<organism evidence="3 4">
    <name type="scientific">Streptomyces rubrogriseus</name>
    <dbReference type="NCBI Taxonomy" id="194673"/>
    <lineage>
        <taxon>Bacteria</taxon>
        <taxon>Bacillati</taxon>
        <taxon>Actinomycetota</taxon>
        <taxon>Actinomycetes</taxon>
        <taxon>Kitasatosporales</taxon>
        <taxon>Streptomycetaceae</taxon>
        <taxon>Streptomyces</taxon>
        <taxon>Streptomyces violaceoruber group</taxon>
    </lineage>
</organism>
<dbReference type="Gene3D" id="3.30.70.1070">
    <property type="entry name" value="Sporulation related repeat"/>
    <property type="match status" value="1"/>
</dbReference>
<dbReference type="PANTHER" id="PTHR40446">
    <property type="entry name" value="N-ACETYLGLUCOSAMINE-1-PHOSPHODIESTER ALPHA-N-ACETYLGLUCOSAMINIDASE"/>
    <property type="match status" value="1"/>
</dbReference>
<evidence type="ECO:0000313" key="4">
    <source>
        <dbReference type="Proteomes" id="UP000475666"/>
    </source>
</evidence>
<dbReference type="InterPro" id="IPR036680">
    <property type="entry name" value="SPOR-like_sf"/>
</dbReference>
<accession>A0A6G3TCU9</accession>
<keyword evidence="1" id="KW-0732">Signal</keyword>
<comment type="caution">
    <text evidence="3">The sequence shown here is derived from an EMBL/GenBank/DDBJ whole genome shotgun (WGS) entry which is preliminary data.</text>
</comment>
<dbReference type="Pfam" id="PF09992">
    <property type="entry name" value="NAGPA"/>
    <property type="match status" value="1"/>
</dbReference>
<sequence length="560" mass="58493">MNADKACRCPSVGECPLPRHRRIPVLTAALGVLTSLALSAAPATAENDPARMPLGPSSLQVRVGAVQTLAPGVTYQKFTQGEPSDVWSVWLKNPVNSGWLVGNRLYADQLAAELVQKGFPARVDTFDAPATSDTPAGTVGYTVRVSQFDTSRRTEAQELLDRLTQAGYSGRVTYTAEDGEPSSGPWEVRVVKIAPDAAVKVQAVNGRELRSAQTVREMAKLNNALVALNGAEYDISTGPDFSGFDGDPEGLYMKDNAILSEANNGRTALLLEGSGARARIAEVTSKIQVTAPNGDLRSIDGINRVPGRNFGCGGVGGDIRKDDQAPTLAPWRNTLCVDNNEVVVFRPEWGNATPGPGNGVTDSTEVVMNGNWVVQEIRSAVGGTIPPGGRVMQGIGDGAAWLRKHAVVGAAFKPGASVVDSTGRSVTSPTLSAVAGGGPALLRDGHALINTAANGMTNFQGRPNLSVVQRHPRTLAGVTSAGELLLVTVDGRQAGVSVGATWHEAAGIMQWLGAEDAVGLGSGGDSTLIINNTLYNRPTDTWGATHTEREVGSAVAVVAQ</sequence>